<organism evidence="2 3">
    <name type="scientific">Tahibacter aquaticus</name>
    <dbReference type="NCBI Taxonomy" id="520092"/>
    <lineage>
        <taxon>Bacteria</taxon>
        <taxon>Pseudomonadati</taxon>
        <taxon>Pseudomonadota</taxon>
        <taxon>Gammaproteobacteria</taxon>
        <taxon>Lysobacterales</taxon>
        <taxon>Rhodanobacteraceae</taxon>
        <taxon>Tahibacter</taxon>
    </lineage>
</organism>
<dbReference type="SUPFAM" id="SSF54427">
    <property type="entry name" value="NTF2-like"/>
    <property type="match status" value="1"/>
</dbReference>
<dbReference type="OrthoDB" id="1163083at2"/>
<sequence length="130" mass="14707">MTPDPIARWHRIVNERDVAGLDALLADDAVFHSPVVYTPQVGKPVTRAYLAAALAVFGNDTFRYRRELHGDHDAVLEFELELDGIVINGVDMIRWNAEGRITEFKVMLRPLKAVTLIHEKMAAMLQATRR</sequence>
<evidence type="ECO:0000313" key="3">
    <source>
        <dbReference type="Proteomes" id="UP000295293"/>
    </source>
</evidence>
<dbReference type="InterPro" id="IPR032710">
    <property type="entry name" value="NTF2-like_dom_sf"/>
</dbReference>
<dbReference type="InterPro" id="IPR037401">
    <property type="entry name" value="SnoaL-like"/>
</dbReference>
<keyword evidence="3" id="KW-1185">Reference proteome</keyword>
<gene>
    <name evidence="2" type="ORF">DFR29_12616</name>
</gene>
<dbReference type="Proteomes" id="UP000295293">
    <property type="component" value="Unassembled WGS sequence"/>
</dbReference>
<evidence type="ECO:0000259" key="1">
    <source>
        <dbReference type="Pfam" id="PF12680"/>
    </source>
</evidence>
<dbReference type="RefSeq" id="WP_133821800.1">
    <property type="nucleotide sequence ID" value="NZ_SNZH01000026.1"/>
</dbReference>
<protein>
    <submittedName>
        <fullName evidence="2">SnoaL-like protein</fullName>
    </submittedName>
</protein>
<name>A0A4R6YJG0_9GAMM</name>
<evidence type="ECO:0000313" key="2">
    <source>
        <dbReference type="EMBL" id="TDR36980.1"/>
    </source>
</evidence>
<comment type="caution">
    <text evidence="2">The sequence shown here is derived from an EMBL/GenBank/DDBJ whole genome shotgun (WGS) entry which is preliminary data.</text>
</comment>
<dbReference type="Pfam" id="PF12680">
    <property type="entry name" value="SnoaL_2"/>
    <property type="match status" value="1"/>
</dbReference>
<accession>A0A4R6YJG0</accession>
<dbReference type="Gene3D" id="3.10.450.50">
    <property type="match status" value="1"/>
</dbReference>
<feature type="domain" description="SnoaL-like" evidence="1">
    <location>
        <begin position="7"/>
        <end position="103"/>
    </location>
</feature>
<proteinExistence type="predicted"/>
<dbReference type="AlphaFoldDB" id="A0A4R6YJG0"/>
<reference evidence="2 3" key="1">
    <citation type="submission" date="2019-03" db="EMBL/GenBank/DDBJ databases">
        <title>Genomic Encyclopedia of Type Strains, Phase IV (KMG-IV): sequencing the most valuable type-strain genomes for metagenomic binning, comparative biology and taxonomic classification.</title>
        <authorList>
            <person name="Goeker M."/>
        </authorList>
    </citation>
    <scope>NUCLEOTIDE SEQUENCE [LARGE SCALE GENOMIC DNA]</scope>
    <source>
        <strain evidence="2 3">DSM 21667</strain>
    </source>
</reference>
<dbReference type="EMBL" id="SNZH01000026">
    <property type="protein sequence ID" value="TDR36980.1"/>
    <property type="molecule type" value="Genomic_DNA"/>
</dbReference>